<comment type="caution">
    <text evidence="1">The sequence shown here is derived from an EMBL/GenBank/DDBJ whole genome shotgun (WGS) entry which is preliminary data.</text>
</comment>
<dbReference type="RefSeq" id="WP_224753831.1">
    <property type="nucleotide sequence ID" value="NZ_JACXZA010000005.1"/>
</dbReference>
<name>A0ABR8N3A2_9BACL</name>
<dbReference type="Proteomes" id="UP000609346">
    <property type="component" value="Unassembled WGS sequence"/>
</dbReference>
<reference evidence="1 2" key="1">
    <citation type="submission" date="2020-09" db="EMBL/GenBank/DDBJ databases">
        <title>Paenibacillus sp. strain PR3 16S rRNA gene Genome sequencing and assembly.</title>
        <authorList>
            <person name="Kim J."/>
        </authorList>
    </citation>
    <scope>NUCLEOTIDE SEQUENCE [LARGE SCALE GENOMIC DNA]</scope>
    <source>
        <strain evidence="1 2">PR3</strain>
    </source>
</reference>
<organism evidence="1 2">
    <name type="scientific">Paenibacillus terricola</name>
    <dbReference type="NCBI Taxonomy" id="2763503"/>
    <lineage>
        <taxon>Bacteria</taxon>
        <taxon>Bacillati</taxon>
        <taxon>Bacillota</taxon>
        <taxon>Bacilli</taxon>
        <taxon>Bacillales</taxon>
        <taxon>Paenibacillaceae</taxon>
        <taxon>Paenibacillus</taxon>
    </lineage>
</organism>
<evidence type="ECO:0008006" key="3">
    <source>
        <dbReference type="Google" id="ProtNLM"/>
    </source>
</evidence>
<proteinExistence type="predicted"/>
<gene>
    <name evidence="1" type="ORF">H8B09_21275</name>
</gene>
<evidence type="ECO:0000313" key="2">
    <source>
        <dbReference type="Proteomes" id="UP000609346"/>
    </source>
</evidence>
<dbReference type="SUPFAM" id="SSF52540">
    <property type="entry name" value="P-loop containing nucleoside triphosphate hydrolases"/>
    <property type="match status" value="1"/>
</dbReference>
<sequence length="662" mass="77536">MDIKRLLRMPIPISIIRHGGLGKTAIVLQIIEDLLYSPQRPFDRIFFMSFKNSVFENGVVRKLDKVISNHTDLVTRLAFYMEIQTGDKSINDIEEEVWKNIFTQKTLLVLDNLETEIVQSNLSEFTKIADMFISNYTNQLRLIITSRLGLGDSEKKYPVLEFDITRTKELVSINLPDKQEVLKRAEETDWEWVQEYTSGNPGLILSFCDSLRNSNKTIMDLRVEFQTKYSLDARKLYDDQDVFLELCFANTTETLNTESQTFMAALSYSFMEASLKEVSEELLGFLVEEIGFIKLGIHNMKAQIFVNIGFLRPINGSNKYNVNELFVNYINGNYSNRSDVYTVFKLKSSEWFAPLKHMIASIIDFQYEEDLLVSQTLSNLYKGRFDQTNNNSFLMRAFFCEPTLSNLLYYFEKAKPIEVISNFVLIEKVKSLLIQNKEQQVQERIVLRLIYCMSEINHLIKRGERANVGNIRQSDLYEFFQQVQNRVSVVKTGARSILLRRKVVDFLISINQLDITENYVQTFEEQMSRSCFELYSKQVGMWAGRDRSKCERYILKCNSLIGSKFIRDESKAAYFMYLARYYREGNPLRAYQVSSELDKIPAINNTIFSFYLESLLLRAQCLIDVKKNREEIRKFINTFNRESKTSRYKDIQYKKEKDTRKA</sequence>
<dbReference type="Gene3D" id="3.40.50.300">
    <property type="entry name" value="P-loop containing nucleotide triphosphate hydrolases"/>
    <property type="match status" value="1"/>
</dbReference>
<dbReference type="EMBL" id="JACXZA010000005">
    <property type="protein sequence ID" value="MBD3921314.1"/>
    <property type="molecule type" value="Genomic_DNA"/>
</dbReference>
<accession>A0ABR8N3A2</accession>
<protein>
    <recommendedName>
        <fullName evidence="3">NB-ARC domain-containing protein</fullName>
    </recommendedName>
</protein>
<keyword evidence="2" id="KW-1185">Reference proteome</keyword>
<dbReference type="InterPro" id="IPR027417">
    <property type="entry name" value="P-loop_NTPase"/>
</dbReference>
<evidence type="ECO:0000313" key="1">
    <source>
        <dbReference type="EMBL" id="MBD3921314.1"/>
    </source>
</evidence>